<feature type="binding site" evidence="13">
    <location>
        <position position="334"/>
    </location>
    <ligand>
        <name>S-adenosyl-L-methionine</name>
        <dbReference type="ChEBI" id="CHEBI:59789"/>
    </ligand>
</feature>
<feature type="binding site" evidence="13">
    <location>
        <position position="316"/>
    </location>
    <ligand>
        <name>S-adenosyl-L-methionine</name>
        <dbReference type="ChEBI" id="CHEBI:59789"/>
    </ligand>
</feature>
<evidence type="ECO:0000259" key="14">
    <source>
        <dbReference type="PROSITE" id="PS51686"/>
    </source>
</evidence>
<sequence length="463" mass="52780">MTDGVNTRELALNILLQIEKEGVPCHVAVRQMLEKFQFLPKQDRAFLTRLCDGTVEYQVQNDYVINQYSKTKIHKCKPVIRALLRMSVYQIRFMDGVPDAAVVNEAVKLASKKGFFQLKGFVNGVLRSIVREKDHLTFPDRNSDLTKYLSVRYSMPEFLVEEFLEQYPEDVTEKMLASFLETHPTTIRINRFRNTEEETLKSLEKQGVTVEKAPYVKEAWYIRGYDHLSRLTAFQQGRFQVQDVSSMLVTQAADPHPGDTVLDLCAAPGGKSLHMADRMLGCGFVQARDLTPYKVQLIRNNIERSGLTNVTAEEWDATVPDPDWVRKADVVLADVPCSGYGVIGKKADIRYHASRNKENELICLQRKILENAASYVRNGGTLVFSTCTVNRKENEENFRWFLEEFPFEAVSLNDCLPEELHSEETAQGFLQLIPGIHNCDGFFFAKFRKKGTESGSRLPDPAE</sequence>
<evidence type="ECO:0000256" key="7">
    <source>
        <dbReference type="ARBA" id="ARBA00022679"/>
    </source>
</evidence>
<evidence type="ECO:0000313" key="16">
    <source>
        <dbReference type="Proteomes" id="UP000823849"/>
    </source>
</evidence>
<keyword evidence="7 13" id="KW-0808">Transferase</keyword>
<dbReference type="GO" id="GO:0008649">
    <property type="term" value="F:rRNA methyltransferase activity"/>
    <property type="evidence" value="ECO:0007669"/>
    <property type="project" value="InterPro"/>
</dbReference>
<protein>
    <recommendedName>
        <fullName evidence="3">16S rRNA (cytosine(967)-C(5))-methyltransferase</fullName>
        <ecNumber evidence="3">2.1.1.176</ecNumber>
    </recommendedName>
    <alternativeName>
        <fullName evidence="10">16S rRNA m5C967 methyltransferase</fullName>
    </alternativeName>
    <alternativeName>
        <fullName evidence="11">rRNA (cytosine-C(5)-)-methyltransferase RsmB</fullName>
    </alternativeName>
</protein>
<dbReference type="PROSITE" id="PS51686">
    <property type="entry name" value="SAM_MT_RSMB_NOP"/>
    <property type="match status" value="1"/>
</dbReference>
<dbReference type="GO" id="GO:0005737">
    <property type="term" value="C:cytoplasm"/>
    <property type="evidence" value="ECO:0007669"/>
    <property type="project" value="UniProtKB-SubCell"/>
</dbReference>
<comment type="subcellular location">
    <subcellularLocation>
        <location evidence="2">Cytoplasm</location>
    </subcellularLocation>
</comment>
<dbReference type="InterPro" id="IPR029063">
    <property type="entry name" value="SAM-dependent_MTases_sf"/>
</dbReference>
<dbReference type="InterPro" id="IPR054728">
    <property type="entry name" value="RsmB-like_ferredoxin"/>
</dbReference>
<evidence type="ECO:0000256" key="12">
    <source>
        <dbReference type="ARBA" id="ARBA00047283"/>
    </source>
</evidence>
<evidence type="ECO:0000256" key="13">
    <source>
        <dbReference type="PROSITE-ProRule" id="PRU01023"/>
    </source>
</evidence>
<feature type="active site" description="Nucleophile" evidence="13">
    <location>
        <position position="387"/>
    </location>
</feature>
<dbReference type="PANTHER" id="PTHR22807">
    <property type="entry name" value="NOP2 YEAST -RELATED NOL1/NOP2/FMU SUN DOMAIN-CONTAINING"/>
    <property type="match status" value="1"/>
</dbReference>
<dbReference type="Pfam" id="PF01189">
    <property type="entry name" value="Methyltr_RsmB-F"/>
    <property type="match status" value="1"/>
</dbReference>
<dbReference type="Pfam" id="PF22458">
    <property type="entry name" value="RsmF-B_ferredox"/>
    <property type="match status" value="1"/>
</dbReference>
<dbReference type="GO" id="GO:0006355">
    <property type="term" value="P:regulation of DNA-templated transcription"/>
    <property type="evidence" value="ECO:0007669"/>
    <property type="project" value="InterPro"/>
</dbReference>
<keyword evidence="9 13" id="KW-0694">RNA-binding</keyword>
<keyword evidence="8 13" id="KW-0949">S-adenosyl-L-methionine</keyword>
<dbReference type="Pfam" id="PF01029">
    <property type="entry name" value="NusB"/>
    <property type="match status" value="1"/>
</dbReference>
<keyword evidence="4" id="KW-0963">Cytoplasm</keyword>
<accession>A0A9D2NAY0</accession>
<feature type="domain" description="SAM-dependent MTase RsmB/NOP-type" evidence="14">
    <location>
        <begin position="175"/>
        <end position="450"/>
    </location>
</feature>
<dbReference type="Gene3D" id="3.40.50.150">
    <property type="entry name" value="Vaccinia Virus protein VP39"/>
    <property type="match status" value="1"/>
</dbReference>
<organism evidence="15 16">
    <name type="scientific">Candidatus Fusicatenibacter intestinigallinarum</name>
    <dbReference type="NCBI Taxonomy" id="2838598"/>
    <lineage>
        <taxon>Bacteria</taxon>
        <taxon>Bacillati</taxon>
        <taxon>Bacillota</taxon>
        <taxon>Clostridia</taxon>
        <taxon>Lachnospirales</taxon>
        <taxon>Lachnospiraceae</taxon>
        <taxon>Fusicatenibacter</taxon>
    </lineage>
</organism>
<evidence type="ECO:0000256" key="4">
    <source>
        <dbReference type="ARBA" id="ARBA00022490"/>
    </source>
</evidence>
<evidence type="ECO:0000256" key="3">
    <source>
        <dbReference type="ARBA" id="ARBA00012140"/>
    </source>
</evidence>
<comment type="caution">
    <text evidence="15">The sequence shown here is derived from an EMBL/GenBank/DDBJ whole genome shotgun (WGS) entry which is preliminary data.</text>
</comment>
<dbReference type="InterPro" id="IPR023267">
    <property type="entry name" value="RCMT"/>
</dbReference>
<dbReference type="GO" id="GO:0003723">
    <property type="term" value="F:RNA binding"/>
    <property type="evidence" value="ECO:0007669"/>
    <property type="project" value="UniProtKB-UniRule"/>
</dbReference>
<dbReference type="InterPro" id="IPR035926">
    <property type="entry name" value="NusB-like_sf"/>
</dbReference>
<dbReference type="SUPFAM" id="SSF48013">
    <property type="entry name" value="NusB-like"/>
    <property type="match status" value="1"/>
</dbReference>
<gene>
    <name evidence="15" type="primary">rsmB</name>
    <name evidence="15" type="ORF">H9705_05835</name>
</gene>
<evidence type="ECO:0000256" key="1">
    <source>
        <dbReference type="ARBA" id="ARBA00002724"/>
    </source>
</evidence>
<dbReference type="InterPro" id="IPR001678">
    <property type="entry name" value="MeTrfase_RsmB-F_NOP2_dom"/>
</dbReference>
<comment type="similarity">
    <text evidence="13">Belongs to the class I-like SAM-binding methyltransferase superfamily. RsmB/NOP family.</text>
</comment>
<evidence type="ECO:0000256" key="2">
    <source>
        <dbReference type="ARBA" id="ARBA00004496"/>
    </source>
</evidence>
<evidence type="ECO:0000256" key="9">
    <source>
        <dbReference type="ARBA" id="ARBA00022884"/>
    </source>
</evidence>
<dbReference type="EMBL" id="DWWU01000022">
    <property type="protein sequence ID" value="HJC15336.1"/>
    <property type="molecule type" value="Genomic_DNA"/>
</dbReference>
<dbReference type="Gene3D" id="3.30.70.1170">
    <property type="entry name" value="Sun protein, domain 3"/>
    <property type="match status" value="1"/>
</dbReference>
<evidence type="ECO:0000256" key="11">
    <source>
        <dbReference type="ARBA" id="ARBA00031088"/>
    </source>
</evidence>
<evidence type="ECO:0000256" key="10">
    <source>
        <dbReference type="ARBA" id="ARBA00030399"/>
    </source>
</evidence>
<evidence type="ECO:0000313" key="15">
    <source>
        <dbReference type="EMBL" id="HJC15336.1"/>
    </source>
</evidence>
<proteinExistence type="inferred from homology"/>
<dbReference type="SUPFAM" id="SSF53335">
    <property type="entry name" value="S-adenosyl-L-methionine-dependent methyltransferases"/>
    <property type="match status" value="1"/>
</dbReference>
<keyword evidence="5" id="KW-0698">rRNA processing</keyword>
<dbReference type="CDD" id="cd02440">
    <property type="entry name" value="AdoMet_MTases"/>
    <property type="match status" value="1"/>
</dbReference>
<evidence type="ECO:0000256" key="8">
    <source>
        <dbReference type="ARBA" id="ARBA00022691"/>
    </source>
</evidence>
<dbReference type="AlphaFoldDB" id="A0A9D2NAY0"/>
<evidence type="ECO:0000256" key="5">
    <source>
        <dbReference type="ARBA" id="ARBA00022552"/>
    </source>
</evidence>
<dbReference type="Proteomes" id="UP000823849">
    <property type="component" value="Unassembled WGS sequence"/>
</dbReference>
<reference evidence="15" key="1">
    <citation type="journal article" date="2021" name="PeerJ">
        <title>Extensive microbial diversity within the chicken gut microbiome revealed by metagenomics and culture.</title>
        <authorList>
            <person name="Gilroy R."/>
            <person name="Ravi A."/>
            <person name="Getino M."/>
            <person name="Pursley I."/>
            <person name="Horton D.L."/>
            <person name="Alikhan N.F."/>
            <person name="Baker D."/>
            <person name="Gharbi K."/>
            <person name="Hall N."/>
            <person name="Watson M."/>
            <person name="Adriaenssens E.M."/>
            <person name="Foster-Nyarko E."/>
            <person name="Jarju S."/>
            <person name="Secka A."/>
            <person name="Antonio M."/>
            <person name="Oren A."/>
            <person name="Chaudhuri R.R."/>
            <person name="La Ragione R."/>
            <person name="Hildebrand F."/>
            <person name="Pallen M.J."/>
        </authorList>
    </citation>
    <scope>NUCLEOTIDE SEQUENCE</scope>
    <source>
        <strain evidence="15">CHK185-5351</strain>
    </source>
</reference>
<feature type="binding site" evidence="13">
    <location>
        <begin position="265"/>
        <end position="271"/>
    </location>
    <ligand>
        <name>S-adenosyl-L-methionine</name>
        <dbReference type="ChEBI" id="CHEBI:59789"/>
    </ligand>
</feature>
<feature type="binding site" evidence="13">
    <location>
        <position position="289"/>
    </location>
    <ligand>
        <name>S-adenosyl-L-methionine</name>
        <dbReference type="ChEBI" id="CHEBI:59789"/>
    </ligand>
</feature>
<evidence type="ECO:0000256" key="6">
    <source>
        <dbReference type="ARBA" id="ARBA00022603"/>
    </source>
</evidence>
<dbReference type="NCBIfam" id="NF011494">
    <property type="entry name" value="PRK14902.1"/>
    <property type="match status" value="1"/>
</dbReference>
<dbReference type="InterPro" id="IPR006027">
    <property type="entry name" value="NusB_RsmB_TIM44"/>
</dbReference>
<dbReference type="NCBIfam" id="TIGR00563">
    <property type="entry name" value="rsmB"/>
    <property type="match status" value="1"/>
</dbReference>
<keyword evidence="6 13" id="KW-0489">Methyltransferase</keyword>
<dbReference type="EC" id="2.1.1.176" evidence="3"/>
<comment type="function">
    <text evidence="1">Specifically methylates the cytosine at position 967 (m5C967) of 16S rRNA.</text>
</comment>
<dbReference type="PANTHER" id="PTHR22807:SF53">
    <property type="entry name" value="RIBOSOMAL RNA SMALL SUBUNIT METHYLTRANSFERASE B-RELATED"/>
    <property type="match status" value="1"/>
</dbReference>
<name>A0A9D2NAY0_9FIRM</name>
<comment type="catalytic activity">
    <reaction evidence="12">
        <text>cytidine(967) in 16S rRNA + S-adenosyl-L-methionine = 5-methylcytidine(967) in 16S rRNA + S-adenosyl-L-homocysteine + H(+)</text>
        <dbReference type="Rhea" id="RHEA:42748"/>
        <dbReference type="Rhea" id="RHEA-COMP:10219"/>
        <dbReference type="Rhea" id="RHEA-COMP:10220"/>
        <dbReference type="ChEBI" id="CHEBI:15378"/>
        <dbReference type="ChEBI" id="CHEBI:57856"/>
        <dbReference type="ChEBI" id="CHEBI:59789"/>
        <dbReference type="ChEBI" id="CHEBI:74483"/>
        <dbReference type="ChEBI" id="CHEBI:82748"/>
        <dbReference type="EC" id="2.1.1.176"/>
    </reaction>
</comment>
<dbReference type="InterPro" id="IPR049560">
    <property type="entry name" value="MeTrfase_RsmB-F_NOP2_cat"/>
</dbReference>
<dbReference type="InterPro" id="IPR004573">
    <property type="entry name" value="rRNA_ssu_MeTfrase_B"/>
</dbReference>
<dbReference type="Gene3D" id="1.10.940.10">
    <property type="entry name" value="NusB-like"/>
    <property type="match status" value="1"/>
</dbReference>
<dbReference type="PRINTS" id="PR02008">
    <property type="entry name" value="RCMTFAMILY"/>
</dbReference>
<reference evidence="15" key="2">
    <citation type="submission" date="2021-04" db="EMBL/GenBank/DDBJ databases">
        <authorList>
            <person name="Gilroy R."/>
        </authorList>
    </citation>
    <scope>NUCLEOTIDE SEQUENCE</scope>
    <source>
        <strain evidence="15">CHK185-5351</strain>
    </source>
</reference>